<dbReference type="RefSeq" id="WP_208313430.1">
    <property type="nucleotide sequence ID" value="NZ_JAELYA010000003.1"/>
</dbReference>
<evidence type="ECO:0000313" key="2">
    <source>
        <dbReference type="EMBL" id="MBO3275478.1"/>
    </source>
</evidence>
<proteinExistence type="predicted"/>
<evidence type="ECO:0000256" key="1">
    <source>
        <dbReference type="SAM" id="SignalP"/>
    </source>
</evidence>
<gene>
    <name evidence="2" type="ORF">JFY56_09600</name>
</gene>
<dbReference type="Proteomes" id="UP000669060">
    <property type="component" value="Unassembled WGS sequence"/>
</dbReference>
<feature type="chain" id="PRO_5045992351" description="Fap" evidence="1">
    <location>
        <begin position="30"/>
        <end position="153"/>
    </location>
</feature>
<sequence length="153" mass="15697">MEIIDSRTVVLCIALAGVASAPLYSTAEAAGDGTIVLHRQVQPRVATSPVMVPDPNPTTVNPNRSEMVIRMTNSTELTDNDFAGITSGAGIERHVLPGGNIPGLNNNTNNQNLQQTIVGGGSSGRAGSGIANTVNNSIQRGLAPLGILTGGDR</sequence>
<comment type="caution">
    <text evidence="2">The sequence shown here is derived from an EMBL/GenBank/DDBJ whole genome shotgun (WGS) entry which is preliminary data.</text>
</comment>
<feature type="signal peptide" evidence="1">
    <location>
        <begin position="1"/>
        <end position="29"/>
    </location>
</feature>
<protein>
    <recommendedName>
        <fullName evidence="4">Fap</fullName>
    </recommendedName>
</protein>
<reference evidence="2 3" key="1">
    <citation type="submission" date="2020-12" db="EMBL/GenBank/DDBJ databases">
        <title>Pseudomonas schmalbachii sp. nov. isolated from millipede gut.</title>
        <authorList>
            <person name="Shelomi M."/>
        </authorList>
    </citation>
    <scope>NUCLEOTIDE SEQUENCE [LARGE SCALE GENOMIC DNA]</scope>
    <source>
        <strain evidence="2 3">Milli4</strain>
    </source>
</reference>
<keyword evidence="1" id="KW-0732">Signal</keyword>
<organism evidence="2 3">
    <name type="scientific">Pseudomonas schmalbachii</name>
    <dbReference type="NCBI Taxonomy" id="2816993"/>
    <lineage>
        <taxon>Bacteria</taxon>
        <taxon>Pseudomonadati</taxon>
        <taxon>Pseudomonadota</taxon>
        <taxon>Gammaproteobacteria</taxon>
        <taxon>Pseudomonadales</taxon>
        <taxon>Pseudomonadaceae</taxon>
        <taxon>Pseudomonas</taxon>
    </lineage>
</organism>
<evidence type="ECO:0000313" key="3">
    <source>
        <dbReference type="Proteomes" id="UP000669060"/>
    </source>
</evidence>
<name>A0ABS3TP96_9PSED</name>
<dbReference type="EMBL" id="JAELYA010000003">
    <property type="protein sequence ID" value="MBO3275478.1"/>
    <property type="molecule type" value="Genomic_DNA"/>
</dbReference>
<accession>A0ABS3TP96</accession>
<evidence type="ECO:0008006" key="4">
    <source>
        <dbReference type="Google" id="ProtNLM"/>
    </source>
</evidence>
<keyword evidence="3" id="KW-1185">Reference proteome</keyword>